<dbReference type="Proteomes" id="UP001148018">
    <property type="component" value="Unassembled WGS sequence"/>
</dbReference>
<dbReference type="EMBL" id="JANIIK010000040">
    <property type="protein sequence ID" value="KAJ3608232.1"/>
    <property type="molecule type" value="Genomic_DNA"/>
</dbReference>
<reference evidence="2" key="1">
    <citation type="submission" date="2022-07" db="EMBL/GenBank/DDBJ databases">
        <title>Chromosome-level genome of Muraenolepis orangiensis.</title>
        <authorList>
            <person name="Kim J."/>
        </authorList>
    </citation>
    <scope>NUCLEOTIDE SEQUENCE</scope>
    <source>
        <strain evidence="2">KU_S4_2022</strain>
        <tissue evidence="2">Muscle</tissue>
    </source>
</reference>
<feature type="compositionally biased region" description="Polar residues" evidence="1">
    <location>
        <begin position="8"/>
        <end position="35"/>
    </location>
</feature>
<protein>
    <submittedName>
        <fullName evidence="2">Uncharacterized protein</fullName>
    </submittedName>
</protein>
<feature type="region of interest" description="Disordered" evidence="1">
    <location>
        <begin position="1"/>
        <end position="35"/>
    </location>
</feature>
<evidence type="ECO:0000313" key="2">
    <source>
        <dbReference type="EMBL" id="KAJ3608232.1"/>
    </source>
</evidence>
<name>A0A9Q0IPH9_9TELE</name>
<organism evidence="2 3">
    <name type="scientific">Muraenolepis orangiensis</name>
    <name type="common">Patagonian moray cod</name>
    <dbReference type="NCBI Taxonomy" id="630683"/>
    <lineage>
        <taxon>Eukaryota</taxon>
        <taxon>Metazoa</taxon>
        <taxon>Chordata</taxon>
        <taxon>Craniata</taxon>
        <taxon>Vertebrata</taxon>
        <taxon>Euteleostomi</taxon>
        <taxon>Actinopterygii</taxon>
        <taxon>Neopterygii</taxon>
        <taxon>Teleostei</taxon>
        <taxon>Neoteleostei</taxon>
        <taxon>Acanthomorphata</taxon>
        <taxon>Zeiogadaria</taxon>
        <taxon>Gadariae</taxon>
        <taxon>Gadiformes</taxon>
        <taxon>Muraenolepidoidei</taxon>
        <taxon>Muraenolepididae</taxon>
        <taxon>Muraenolepis</taxon>
    </lineage>
</organism>
<proteinExistence type="predicted"/>
<sequence length="85" mass="9033">MRALMASNLAQTSTDSATSGSPLASESNKSKKMNTTTVFVEAPQDTERQHLDAVLAAINSFKAESLARHREVIDGIAQIGTDLDA</sequence>
<comment type="caution">
    <text evidence="2">The sequence shown here is derived from an EMBL/GenBank/DDBJ whole genome shotgun (WGS) entry which is preliminary data.</text>
</comment>
<dbReference type="AlphaFoldDB" id="A0A9Q0IPH9"/>
<evidence type="ECO:0000256" key="1">
    <source>
        <dbReference type="SAM" id="MobiDB-lite"/>
    </source>
</evidence>
<gene>
    <name evidence="2" type="ORF">NHX12_025282</name>
</gene>
<evidence type="ECO:0000313" key="3">
    <source>
        <dbReference type="Proteomes" id="UP001148018"/>
    </source>
</evidence>
<accession>A0A9Q0IPH9</accession>
<keyword evidence="3" id="KW-1185">Reference proteome</keyword>